<evidence type="ECO:0000313" key="2">
    <source>
        <dbReference type="Proteomes" id="UP001364764"/>
    </source>
</evidence>
<accession>A0ABD8AVE3</accession>
<name>A0ABD8AVE3_PAEAM</name>
<gene>
    <name evidence="1" type="ORF">V6668_05085</name>
</gene>
<dbReference type="Proteomes" id="UP001364764">
    <property type="component" value="Chromosome"/>
</dbReference>
<dbReference type="AlphaFoldDB" id="A0ABD8AVE3"/>
<evidence type="ECO:0000313" key="1">
    <source>
        <dbReference type="EMBL" id="WWP21567.1"/>
    </source>
</evidence>
<organism evidence="1 2">
    <name type="scientific">Paenibacillus amylolyticus</name>
    <dbReference type="NCBI Taxonomy" id="1451"/>
    <lineage>
        <taxon>Bacteria</taxon>
        <taxon>Bacillati</taxon>
        <taxon>Bacillota</taxon>
        <taxon>Bacilli</taxon>
        <taxon>Bacillales</taxon>
        <taxon>Paenibacillaceae</taxon>
        <taxon>Paenibacillus</taxon>
    </lineage>
</organism>
<dbReference type="RefSeq" id="WP_036606221.1">
    <property type="nucleotide sequence ID" value="NZ_CP145892.1"/>
</dbReference>
<protein>
    <submittedName>
        <fullName evidence="1">Uncharacterized protein</fullName>
    </submittedName>
</protein>
<sequence length="159" mass="18346">MNKDFLYTKPYVPGIIDDTPVDLESWFLDDSRERMEEKLRNISLNDLIIELINIFKDGDPNYQVLLGLLGEKVVKEAREDKIVYCLGDILRADDDIKRIEIETDDEGLNIKKMNIFVIPAALLVLQKEITSLCADIQTQKTSDYLSIFIKDKMITLFSI</sequence>
<proteinExistence type="predicted"/>
<reference evidence="1 2" key="1">
    <citation type="submission" date="2024-02" db="EMBL/GenBank/DDBJ databases">
        <title>Complete sequences of two Paenibacillus sp. strains and one Lysinibacillus strain isolated from the environment on STAA medium highlight biotechnological potential.</title>
        <authorList>
            <person name="Attere S.A."/>
            <person name="Piche L.C."/>
            <person name="Intertaglia L."/>
            <person name="Lami R."/>
            <person name="Charette S.J."/>
            <person name="Vincent A.T."/>
        </authorList>
    </citation>
    <scope>NUCLEOTIDE SEQUENCE [LARGE SCALE GENOMIC DNA]</scope>
    <source>
        <strain evidence="1 2">Y5S-7</strain>
    </source>
</reference>
<dbReference type="EMBL" id="CP145892">
    <property type="protein sequence ID" value="WWP21567.1"/>
    <property type="molecule type" value="Genomic_DNA"/>
</dbReference>
<dbReference type="GeneID" id="93474816"/>